<dbReference type="EMBL" id="JBJUIK010000015">
    <property type="protein sequence ID" value="KAL3501762.1"/>
    <property type="molecule type" value="Genomic_DNA"/>
</dbReference>
<feature type="transmembrane region" description="Helical" evidence="3">
    <location>
        <begin position="240"/>
        <end position="258"/>
    </location>
</feature>
<comment type="caution">
    <text evidence="4">The sequence shown here is derived from an EMBL/GenBank/DDBJ whole genome shotgun (WGS) entry which is preliminary data.</text>
</comment>
<gene>
    <name evidence="4" type="ORF">ACH5RR_036211</name>
</gene>
<evidence type="ECO:0000256" key="3">
    <source>
        <dbReference type="SAM" id="Phobius"/>
    </source>
</evidence>
<keyword evidence="3" id="KW-1133">Transmembrane helix</keyword>
<reference evidence="4 5" key="1">
    <citation type="submission" date="2024-11" db="EMBL/GenBank/DDBJ databases">
        <title>A near-complete genome assembly of Cinchona calisaya.</title>
        <authorList>
            <person name="Lian D.C."/>
            <person name="Zhao X.W."/>
            <person name="Wei L."/>
        </authorList>
    </citation>
    <scope>NUCLEOTIDE SEQUENCE [LARGE SCALE GENOMIC DNA]</scope>
    <source>
        <tissue evidence="4">Nenye</tissue>
    </source>
</reference>
<evidence type="ECO:0000256" key="2">
    <source>
        <dbReference type="ARBA" id="ARBA00022840"/>
    </source>
</evidence>
<evidence type="ECO:0000256" key="1">
    <source>
        <dbReference type="ARBA" id="ARBA00022741"/>
    </source>
</evidence>
<keyword evidence="3" id="KW-0812">Transmembrane</keyword>
<dbReference type="AlphaFoldDB" id="A0ABD2Y2J3"/>
<evidence type="ECO:0000313" key="5">
    <source>
        <dbReference type="Proteomes" id="UP001630127"/>
    </source>
</evidence>
<dbReference type="Proteomes" id="UP001630127">
    <property type="component" value="Unassembled WGS sequence"/>
</dbReference>
<sequence>MINCDDKLSPKVALGIPQDKWFEARTIDISNSIIRIHDPVLQQHLDNRSCESFNFDMSFSKSPFISYTILQNITLFKCKFSLIPETRKKISDLFSGYDNYDLCNNLGYTIYYQNPKYHVPGPAVPFYETSQLQCTTLNLPMVSKYNDSVKPGFFELLTAEFDLQWNLSDDCNRSNCYSEGHICRTNCNVIQVAGYNLMISLLVLVETDPFILVNFECRKEKLESHSSYSDSSSLLEPDSLATSIGGFVILVTIAFCFWRRFPFMEIWMKPKKFQNIEAFLKNYGSIAPKRYYYSEVKKMTNSFKIKLG</sequence>
<organism evidence="4 5">
    <name type="scientific">Cinchona calisaya</name>
    <dbReference type="NCBI Taxonomy" id="153742"/>
    <lineage>
        <taxon>Eukaryota</taxon>
        <taxon>Viridiplantae</taxon>
        <taxon>Streptophyta</taxon>
        <taxon>Embryophyta</taxon>
        <taxon>Tracheophyta</taxon>
        <taxon>Spermatophyta</taxon>
        <taxon>Magnoliopsida</taxon>
        <taxon>eudicotyledons</taxon>
        <taxon>Gunneridae</taxon>
        <taxon>Pentapetalae</taxon>
        <taxon>asterids</taxon>
        <taxon>lamiids</taxon>
        <taxon>Gentianales</taxon>
        <taxon>Rubiaceae</taxon>
        <taxon>Cinchonoideae</taxon>
        <taxon>Cinchoneae</taxon>
        <taxon>Cinchona</taxon>
    </lineage>
</organism>
<keyword evidence="1" id="KW-0547">Nucleotide-binding</keyword>
<keyword evidence="3" id="KW-0472">Membrane</keyword>
<dbReference type="GO" id="GO:0005524">
    <property type="term" value="F:ATP binding"/>
    <property type="evidence" value="ECO:0007669"/>
    <property type="project" value="UniProtKB-KW"/>
</dbReference>
<name>A0ABD2Y2J3_9GENT</name>
<protein>
    <submittedName>
        <fullName evidence="4">Uncharacterized protein</fullName>
    </submittedName>
</protein>
<dbReference type="PANTHER" id="PTHR46008">
    <property type="entry name" value="LEAF RUST 10 DISEASE-RESISTANCE LOCUS RECEPTOR-LIKE PROTEIN KINASE-LIKE 1.4"/>
    <property type="match status" value="1"/>
</dbReference>
<proteinExistence type="predicted"/>
<dbReference type="PANTHER" id="PTHR46008:SF29">
    <property type="entry name" value="LEAF RUST 10 DISEASE-RESISTANCE LOCUS RECEPTOR-LIKE PROTEIN KINASE-LIKE 1.1"/>
    <property type="match status" value="1"/>
</dbReference>
<keyword evidence="5" id="KW-1185">Reference proteome</keyword>
<keyword evidence="2" id="KW-0067">ATP-binding</keyword>
<accession>A0ABD2Y2J3</accession>
<evidence type="ECO:0000313" key="4">
    <source>
        <dbReference type="EMBL" id="KAL3501762.1"/>
    </source>
</evidence>